<evidence type="ECO:0000256" key="3">
    <source>
        <dbReference type="ARBA" id="ARBA00023136"/>
    </source>
</evidence>
<dbReference type="Gene3D" id="3.40.190.10">
    <property type="entry name" value="Periplasmic binding protein-like II"/>
    <property type="match status" value="2"/>
</dbReference>
<evidence type="ECO:0000256" key="5">
    <source>
        <dbReference type="ARBA" id="ARBA00023288"/>
    </source>
</evidence>
<proteinExistence type="inferred from homology"/>
<feature type="lipid moiety-binding region" description="S-diacylglycerol cysteine" evidence="7">
    <location>
        <position position="22"/>
    </location>
</feature>
<protein>
    <recommendedName>
        <fullName evidence="6">Lipoprotein</fullName>
    </recommendedName>
</protein>
<keyword evidence="3" id="KW-0472">Membrane</keyword>
<evidence type="ECO:0000313" key="9">
    <source>
        <dbReference type="Proteomes" id="UP000268059"/>
    </source>
</evidence>
<dbReference type="InterPro" id="IPR004872">
    <property type="entry name" value="Lipoprotein_NlpA"/>
</dbReference>
<evidence type="ECO:0000256" key="2">
    <source>
        <dbReference type="ARBA" id="ARBA00022729"/>
    </source>
</evidence>
<accession>A0A3G9JRE5</accession>
<dbReference type="FunCoup" id="A0A3G9JRE5">
    <property type="interactions" value="77"/>
</dbReference>
<dbReference type="PIRSF" id="PIRSF002854">
    <property type="entry name" value="MetQ"/>
    <property type="match status" value="1"/>
</dbReference>
<dbReference type="PANTHER" id="PTHR30429:SF0">
    <property type="entry name" value="METHIONINE-BINDING LIPOPROTEIN METQ"/>
    <property type="match status" value="1"/>
</dbReference>
<dbReference type="Pfam" id="PF03180">
    <property type="entry name" value="Lipoprotein_9"/>
    <property type="match status" value="1"/>
</dbReference>
<dbReference type="SUPFAM" id="SSF53850">
    <property type="entry name" value="Periplasmic binding protein-like II"/>
    <property type="match status" value="1"/>
</dbReference>
<evidence type="ECO:0000313" key="8">
    <source>
        <dbReference type="EMBL" id="BBH25374.1"/>
    </source>
</evidence>
<dbReference type="PANTHER" id="PTHR30429">
    <property type="entry name" value="D-METHIONINE-BINDING LIPOPROTEIN METQ"/>
    <property type="match status" value="1"/>
</dbReference>
<dbReference type="OrthoDB" id="9812878at2"/>
<dbReference type="InParanoid" id="A0A3G9JRE5"/>
<evidence type="ECO:0000256" key="6">
    <source>
        <dbReference type="PIRNR" id="PIRNR002854"/>
    </source>
</evidence>
<evidence type="ECO:0000256" key="4">
    <source>
        <dbReference type="ARBA" id="ARBA00023139"/>
    </source>
</evidence>
<dbReference type="EMBL" id="AP019309">
    <property type="protein sequence ID" value="BBH25374.1"/>
    <property type="molecule type" value="Genomic_DNA"/>
</dbReference>
<sequence>MNKKVLGSLLAGVLTLGALTGCSSKSENTVIKVAASPTPHAIILKHVKPELKKQGYDLQVTEYSDYVQPNNVVNDGDFDANYFQHTPYLENFNKENKTDIVSAGKIHYEPFGIYPGTKKSLKKIAKGDVVAVPNDVTNEARALLLLQDQGIIKLKKGAGINATTKDITSNPKKIDFKELEAAQVSRVNKEVAFVVLNGNYALDAGYSVEKDSLALEKADSEAASTYANIIGVKKGNQNEKKIKALVKVLKSKSTQKWIQKRFKGAVVGYTGK</sequence>
<keyword evidence="4" id="KW-0564">Palmitate</keyword>
<gene>
    <name evidence="8" type="ORF">SG0102_03080</name>
</gene>
<dbReference type="GO" id="GO:0016020">
    <property type="term" value="C:membrane"/>
    <property type="evidence" value="ECO:0007669"/>
    <property type="project" value="UniProtKB-SubCell"/>
</dbReference>
<evidence type="ECO:0000256" key="1">
    <source>
        <dbReference type="ARBA" id="ARBA00004635"/>
    </source>
</evidence>
<reference evidence="8 9" key="1">
    <citation type="submission" date="2018-11" db="EMBL/GenBank/DDBJ databases">
        <title>Novel Erysipelotrichaceae bacterium isolated from small intestine of a swine.</title>
        <authorList>
            <person name="Kim J.S."/>
            <person name="Choe H."/>
            <person name="Lee Y.R."/>
            <person name="Kim K.M."/>
            <person name="Park D.S."/>
        </authorList>
    </citation>
    <scope>NUCLEOTIDE SEQUENCE [LARGE SCALE GENOMIC DNA]</scope>
    <source>
        <strain evidence="8 9">SG0102</strain>
    </source>
</reference>
<comment type="subcellular location">
    <subcellularLocation>
        <location evidence="1">Membrane</location>
        <topology evidence="1">Lipid-anchor</topology>
    </subcellularLocation>
</comment>
<keyword evidence="5 6" id="KW-0449">Lipoprotein</keyword>
<dbReference type="CDD" id="cd13597">
    <property type="entry name" value="PBP2_lipoprotein_Tp32"/>
    <property type="match status" value="1"/>
</dbReference>
<dbReference type="RefSeq" id="WP_125118325.1">
    <property type="nucleotide sequence ID" value="NZ_AP019309.1"/>
</dbReference>
<keyword evidence="2" id="KW-0732">Signal</keyword>
<comment type="similarity">
    <text evidence="6">Belongs to the nlpA lipoprotein family.</text>
</comment>
<dbReference type="Proteomes" id="UP000268059">
    <property type="component" value="Chromosome"/>
</dbReference>
<evidence type="ECO:0000256" key="7">
    <source>
        <dbReference type="PIRSR" id="PIRSR002854-1"/>
    </source>
</evidence>
<keyword evidence="9" id="KW-1185">Reference proteome</keyword>
<dbReference type="PROSITE" id="PS51257">
    <property type="entry name" value="PROKAR_LIPOPROTEIN"/>
    <property type="match status" value="1"/>
</dbReference>
<organism evidence="8 9">
    <name type="scientific">Intestinibaculum porci</name>
    <dbReference type="NCBI Taxonomy" id="2487118"/>
    <lineage>
        <taxon>Bacteria</taxon>
        <taxon>Bacillati</taxon>
        <taxon>Bacillota</taxon>
        <taxon>Erysipelotrichia</taxon>
        <taxon>Erysipelotrichales</taxon>
        <taxon>Erysipelotrichaceae</taxon>
        <taxon>Intestinibaculum</taxon>
    </lineage>
</organism>
<dbReference type="KEGG" id="ebm:SG0102_03080"/>
<dbReference type="AlphaFoldDB" id="A0A3G9JRE5"/>
<name>A0A3G9JRE5_9FIRM</name>